<sequence>MKSVMNAYNASAIASVPMIPHANATKTVAVAPRSDPCARSPPGPPVYSTPTIIPVSGLSNSRMEINNYFTPVTLHPLTRNKRTLEVVTEAPTAAKRTRNKSTSRKLTTQGTEKLPEYDNVMNRQVAGQSSPLNQSTPPSCTANESTIHVSVSPQSDKSMTPLGVSSTVNCGHSNTPGEVTPTNCDHNNTTQEITPTNCDHNNTTQEITPNCTIVSTERVTVSPLKQMTCYTIERNHCISSCSLVKTCLKRLGKRDNVRSRLDFDGSDAAVHVDKPIVNEISTSEPEMDADLFDLDLPNIDALGENFLFSELLVDLDLGSEGFGYPCQPTFGNTPGEVTPTNCDHNNTTQEITPNYTIVSTERVTRLGKRDNLKRRLDFDGSDATVHVDKPIVNEISTSEPEMDADLFDLDLPNIDALGENFSFSELLVDLDLRSEGFGYPCQPTLGPPVYSTPTDIPVSGLSNSRMEINNYFTPITLHPLTRNKRTLEAVTETPTAAKRTRNKSTSRKLITQGTEKLPEYDNVMNRQVAVSPQSDKSMTPLGVSSTVNCGHSNTPREVTPTNCDHNNTTQEITPNCTIVSTERVTVSPLKQMTCYTIERNHCISSCSPVKAFLKRLGKRDNVKSRLDFDGSDASVHVDKPIVNEISTSEPEMDADLFDLDLPNIDALGENFSLSELLVDLDLGSEGFGYPCQPTLGTSGAVLSGSSNDLGDDNLGANQVMSKFSSTVTEVFSENNMNSQGGPNTLTSVKSITKCIKILSPEQGHDPVTLGFLKQKLDK</sequence>
<dbReference type="GO" id="GO:0016301">
    <property type="term" value="F:kinase activity"/>
    <property type="evidence" value="ECO:0007669"/>
    <property type="project" value="UniProtKB-KW"/>
</dbReference>
<gene>
    <name evidence="2" type="ORF">F3Y22_tig00116939pilonHSYRG00339</name>
</gene>
<dbReference type="EMBL" id="VEPZ02001726">
    <property type="protein sequence ID" value="KAE8661131.1"/>
    <property type="molecule type" value="Genomic_DNA"/>
</dbReference>
<name>A0A6A2WNF4_HIBSY</name>
<evidence type="ECO:0000256" key="1">
    <source>
        <dbReference type="SAM" id="MobiDB-lite"/>
    </source>
</evidence>
<organism evidence="2 3">
    <name type="scientific">Hibiscus syriacus</name>
    <name type="common">Rose of Sharon</name>
    <dbReference type="NCBI Taxonomy" id="106335"/>
    <lineage>
        <taxon>Eukaryota</taxon>
        <taxon>Viridiplantae</taxon>
        <taxon>Streptophyta</taxon>
        <taxon>Embryophyta</taxon>
        <taxon>Tracheophyta</taxon>
        <taxon>Spermatophyta</taxon>
        <taxon>Magnoliopsida</taxon>
        <taxon>eudicotyledons</taxon>
        <taxon>Gunneridae</taxon>
        <taxon>Pentapetalae</taxon>
        <taxon>rosids</taxon>
        <taxon>malvids</taxon>
        <taxon>Malvales</taxon>
        <taxon>Malvaceae</taxon>
        <taxon>Malvoideae</taxon>
        <taxon>Hibiscus</taxon>
    </lineage>
</organism>
<accession>A0A6A2WNF4</accession>
<evidence type="ECO:0000313" key="2">
    <source>
        <dbReference type="EMBL" id="KAE8661131.1"/>
    </source>
</evidence>
<reference evidence="2" key="1">
    <citation type="submission" date="2019-09" db="EMBL/GenBank/DDBJ databases">
        <title>Draft genome information of white flower Hibiscus syriacus.</title>
        <authorList>
            <person name="Kim Y.-M."/>
        </authorList>
    </citation>
    <scope>NUCLEOTIDE SEQUENCE [LARGE SCALE GENOMIC DNA]</scope>
    <source>
        <strain evidence="2">YM2019G1</strain>
    </source>
</reference>
<dbReference type="Proteomes" id="UP000436088">
    <property type="component" value="Unassembled WGS sequence"/>
</dbReference>
<comment type="caution">
    <text evidence="2">The sequence shown here is derived from an EMBL/GenBank/DDBJ whole genome shotgun (WGS) entry which is preliminary data.</text>
</comment>
<dbReference type="PANTHER" id="PTHR35117:SF1">
    <property type="entry name" value="MYOSIN-M HEAVY PROTEIN"/>
    <property type="match status" value="1"/>
</dbReference>
<keyword evidence="3" id="KW-1185">Reference proteome</keyword>
<feature type="region of interest" description="Disordered" evidence="1">
    <location>
        <begin position="89"/>
        <end position="110"/>
    </location>
</feature>
<proteinExistence type="predicted"/>
<dbReference type="PANTHER" id="PTHR35117">
    <property type="entry name" value="MYOSIN-M HEAVY PROTEIN"/>
    <property type="match status" value="1"/>
</dbReference>
<protein>
    <submittedName>
        <fullName evidence="2">Cysteine-rich RLK (RECEPTOR-like protein kinase) 8</fullName>
    </submittedName>
</protein>
<evidence type="ECO:0000313" key="3">
    <source>
        <dbReference type="Proteomes" id="UP000436088"/>
    </source>
</evidence>
<dbReference type="AlphaFoldDB" id="A0A6A2WNF4"/>